<evidence type="ECO:0000256" key="4">
    <source>
        <dbReference type="ARBA" id="ARBA00023054"/>
    </source>
</evidence>
<dbReference type="PANTHER" id="PTHR35794:SF1">
    <property type="entry name" value="CELL CYCLE PROTEIN GPSB"/>
    <property type="match status" value="1"/>
</dbReference>
<keyword evidence="5" id="KW-0131">Cell cycle</keyword>
<feature type="region of interest" description="Disordered" evidence="7">
    <location>
        <begin position="174"/>
        <end position="265"/>
    </location>
</feature>
<evidence type="ECO:0000256" key="6">
    <source>
        <dbReference type="SAM" id="Coils"/>
    </source>
</evidence>
<organism evidence="8 9">
    <name type="scientific">Lactobacillus intestinalis</name>
    <dbReference type="NCBI Taxonomy" id="151781"/>
    <lineage>
        <taxon>Bacteria</taxon>
        <taxon>Bacillati</taxon>
        <taxon>Bacillota</taxon>
        <taxon>Bacilli</taxon>
        <taxon>Lactobacillales</taxon>
        <taxon>Lactobacillaceae</taxon>
        <taxon>Lactobacillus</taxon>
    </lineage>
</organism>
<keyword evidence="4 6" id="KW-0175">Coiled coil</keyword>
<dbReference type="Pfam" id="PF05103">
    <property type="entry name" value="DivIVA"/>
    <property type="match status" value="1"/>
</dbReference>
<evidence type="ECO:0000256" key="7">
    <source>
        <dbReference type="SAM" id="MobiDB-lite"/>
    </source>
</evidence>
<dbReference type="PANTHER" id="PTHR35794">
    <property type="entry name" value="CELL DIVISION PROTEIN DIVIVA"/>
    <property type="match status" value="1"/>
</dbReference>
<dbReference type="GO" id="GO:0051301">
    <property type="term" value="P:cell division"/>
    <property type="evidence" value="ECO:0007669"/>
    <property type="project" value="UniProtKB-KW"/>
</dbReference>
<dbReference type="NCBIfam" id="TIGR03544">
    <property type="entry name" value="DivI1A_domain"/>
    <property type="match status" value="1"/>
</dbReference>
<evidence type="ECO:0000256" key="3">
    <source>
        <dbReference type="ARBA" id="ARBA00022618"/>
    </source>
</evidence>
<accession>A0A4S2BRT8</accession>
<evidence type="ECO:0000313" key="8">
    <source>
        <dbReference type="EMBL" id="TGY17778.1"/>
    </source>
</evidence>
<evidence type="ECO:0000256" key="2">
    <source>
        <dbReference type="ARBA" id="ARBA00022490"/>
    </source>
</evidence>
<comment type="caution">
    <text evidence="8">The sequence shown here is derived from an EMBL/GenBank/DDBJ whole genome shotgun (WGS) entry which is preliminary data.</text>
</comment>
<proteinExistence type="predicted"/>
<dbReference type="AlphaFoldDB" id="A0A4S2BRT8"/>
<keyword evidence="3" id="KW-0132">Cell division</keyword>
<evidence type="ECO:0000313" key="9">
    <source>
        <dbReference type="Proteomes" id="UP000309117"/>
    </source>
</evidence>
<evidence type="ECO:0000256" key="5">
    <source>
        <dbReference type="ARBA" id="ARBA00023306"/>
    </source>
</evidence>
<reference evidence="8 9" key="1">
    <citation type="submission" date="2019-04" db="EMBL/GenBank/DDBJ databases">
        <title>Microbes associate with the intestines of laboratory mice.</title>
        <authorList>
            <person name="Navarre W."/>
            <person name="Wong E."/>
            <person name="Huang K."/>
            <person name="Tropini C."/>
            <person name="Ng K."/>
            <person name="Yu B."/>
        </authorList>
    </citation>
    <scope>NUCLEOTIDE SEQUENCE [LARGE SCALE GENOMIC DNA]</scope>
    <source>
        <strain evidence="8 9">NM61_E11</strain>
    </source>
</reference>
<feature type="compositionally biased region" description="Acidic residues" evidence="7">
    <location>
        <begin position="189"/>
        <end position="206"/>
    </location>
</feature>
<dbReference type="InterPro" id="IPR007793">
    <property type="entry name" value="DivIVA_fam"/>
</dbReference>
<dbReference type="Gene3D" id="6.10.250.660">
    <property type="match status" value="1"/>
</dbReference>
<dbReference type="RefSeq" id="WP_004042865.1">
    <property type="nucleotide sequence ID" value="NZ_AQFR02000003.1"/>
</dbReference>
<keyword evidence="2" id="KW-0963">Cytoplasm</keyword>
<name>A0A4S2BRT8_9LACO</name>
<feature type="coiled-coil region" evidence="6">
    <location>
        <begin position="38"/>
        <end position="100"/>
    </location>
</feature>
<dbReference type="Proteomes" id="UP000309117">
    <property type="component" value="Unassembled WGS sequence"/>
</dbReference>
<dbReference type="GO" id="GO:0005737">
    <property type="term" value="C:cytoplasm"/>
    <property type="evidence" value="ECO:0007669"/>
    <property type="project" value="UniProtKB-SubCell"/>
</dbReference>
<evidence type="ECO:0000256" key="1">
    <source>
        <dbReference type="ARBA" id="ARBA00004496"/>
    </source>
</evidence>
<protein>
    <submittedName>
        <fullName evidence="8">DivIVA domain-containing protein</fullName>
    </submittedName>
</protein>
<gene>
    <name evidence="8" type="ORF">E5351_01310</name>
</gene>
<dbReference type="EMBL" id="SRYV01000001">
    <property type="protein sequence ID" value="TGY17778.1"/>
    <property type="molecule type" value="Genomic_DNA"/>
</dbReference>
<dbReference type="InterPro" id="IPR019933">
    <property type="entry name" value="DivIVA_domain"/>
</dbReference>
<sequence>MADEKTQVNQLTPMDIHNKEFKHRGRNGYDRYEVDSFLDKIVDNYGDALDEVVDLKNEIVSLNTKVEQLQEKADAYDEKRKQLQDSLISAQEAADIIKEKAHQEADDIVNNAKEQATIDANYEKQQKDVIADDYKRLKQEIGEFRSHMQAMLQKQIDNLNDDEWQQALDEYFNTDRFYPDDGSEPIPVADDEDIEDDDDEVIEQDDVDKQALDDVNSYQDPSEGEEESKPMTGDSPNTEQIDVSKPVPKKRSGTTIVFPDDYKDK</sequence>
<comment type="subcellular location">
    <subcellularLocation>
        <location evidence="1">Cytoplasm</location>
    </subcellularLocation>
</comment>